<dbReference type="Gene3D" id="3.90.850.10">
    <property type="entry name" value="Fumarylacetoacetase-like, C-terminal domain"/>
    <property type="match status" value="1"/>
</dbReference>
<dbReference type="AlphaFoldDB" id="A0A173UH34"/>
<keyword evidence="4" id="KW-0413">Isomerase</keyword>
<evidence type="ECO:0000313" key="5">
    <source>
        <dbReference type="Proteomes" id="UP000095649"/>
    </source>
</evidence>
<dbReference type="FunFam" id="3.90.850.10:FF:000002">
    <property type="entry name" value="2-hydroxyhepta-2,4-diene-1,7-dioate isomerase"/>
    <property type="match status" value="1"/>
</dbReference>
<dbReference type="Pfam" id="PF01557">
    <property type="entry name" value="FAA_hydrolase"/>
    <property type="match status" value="1"/>
</dbReference>
<dbReference type="Proteomes" id="UP000095649">
    <property type="component" value="Unassembled WGS sequence"/>
</dbReference>
<dbReference type="GO" id="GO:0016853">
    <property type="term" value="F:isomerase activity"/>
    <property type="evidence" value="ECO:0007669"/>
    <property type="project" value="UniProtKB-KW"/>
</dbReference>
<dbReference type="GO" id="GO:0046872">
    <property type="term" value="F:metal ion binding"/>
    <property type="evidence" value="ECO:0007669"/>
    <property type="project" value="UniProtKB-KW"/>
</dbReference>
<organism evidence="4 5">
    <name type="scientific">Faecalibacterium prausnitzii</name>
    <dbReference type="NCBI Taxonomy" id="853"/>
    <lineage>
        <taxon>Bacteria</taxon>
        <taxon>Bacillati</taxon>
        <taxon>Bacillota</taxon>
        <taxon>Clostridia</taxon>
        <taxon>Eubacteriales</taxon>
        <taxon>Oscillospiraceae</taxon>
        <taxon>Faecalibacterium</taxon>
    </lineage>
</organism>
<evidence type="ECO:0000256" key="2">
    <source>
        <dbReference type="ARBA" id="ARBA00022723"/>
    </source>
</evidence>
<dbReference type="OrthoDB" id="9805307at2"/>
<protein>
    <submittedName>
        <fullName evidence="4">4-hydroxyphenylacetate degradation bifunctional isomerase/decarboxylase</fullName>
    </submittedName>
</protein>
<dbReference type="InterPro" id="IPR036663">
    <property type="entry name" value="Fumarylacetoacetase_C_sf"/>
</dbReference>
<dbReference type="InterPro" id="IPR011234">
    <property type="entry name" value="Fumarylacetoacetase-like_C"/>
</dbReference>
<proteinExistence type="inferred from homology"/>
<comment type="similarity">
    <text evidence="1">Belongs to the FAH family.</text>
</comment>
<dbReference type="GO" id="GO:0018773">
    <property type="term" value="F:acetylpyruvate hydrolase activity"/>
    <property type="evidence" value="ECO:0007669"/>
    <property type="project" value="TreeGrafter"/>
</dbReference>
<dbReference type="PANTHER" id="PTHR11820:SF7">
    <property type="entry name" value="ACYLPYRUVASE FAHD1, MITOCHONDRIAL"/>
    <property type="match status" value="1"/>
</dbReference>
<keyword evidence="2" id="KW-0479">Metal-binding</keyword>
<evidence type="ECO:0000256" key="1">
    <source>
        <dbReference type="ARBA" id="ARBA00010211"/>
    </source>
</evidence>
<evidence type="ECO:0000259" key="3">
    <source>
        <dbReference type="Pfam" id="PF01557"/>
    </source>
</evidence>
<feature type="domain" description="Fumarylacetoacetase-like C-terminal" evidence="3">
    <location>
        <begin position="81"/>
        <end position="294"/>
    </location>
</feature>
<evidence type="ECO:0000313" key="4">
    <source>
        <dbReference type="EMBL" id="CUN13385.1"/>
    </source>
</evidence>
<accession>A0A173UH34</accession>
<sequence>MRFVTCRLPDGVEDPAILSQDGTQVWPLSWLGLSYETLSDAIPFLTPQVRFGLQLAISGIPALPVEAVTLQSPIPCPAQDVVCLGINYMAHSDEAEKYSADAFATQHQDAIYFSKRVSRAVPDGGFIEAHTDLVQKLDYECELAVVLGKDAKDVPAGQTKDYVFGYTILNDVSARDVQTAHKQWYFGKSLDGFTPMGPCIVTADEFDTYPPALPIRSRVNGELRQDSNTKLQIFDIDHVIHELSQGMTLKAGTIIATGTPAGVGMGMDPPQFLHPGDTVQCEIEGIGTLTNTVR</sequence>
<gene>
    <name evidence="4" type="ORF">ERS852582_02076</name>
</gene>
<dbReference type="SUPFAM" id="SSF56529">
    <property type="entry name" value="FAH"/>
    <property type="match status" value="1"/>
</dbReference>
<dbReference type="RefSeq" id="WP_055186461.1">
    <property type="nucleotide sequence ID" value="NZ_CYXN01000020.1"/>
</dbReference>
<dbReference type="PANTHER" id="PTHR11820">
    <property type="entry name" value="ACYLPYRUVASE"/>
    <property type="match status" value="1"/>
</dbReference>
<dbReference type="GO" id="GO:0019752">
    <property type="term" value="P:carboxylic acid metabolic process"/>
    <property type="evidence" value="ECO:0007669"/>
    <property type="project" value="UniProtKB-ARBA"/>
</dbReference>
<dbReference type="EMBL" id="CYXN01000020">
    <property type="protein sequence ID" value="CUN13385.1"/>
    <property type="molecule type" value="Genomic_DNA"/>
</dbReference>
<name>A0A173UH34_9FIRM</name>
<reference evidence="4 5" key="1">
    <citation type="submission" date="2015-09" db="EMBL/GenBank/DDBJ databases">
        <authorList>
            <consortium name="Pathogen Informatics"/>
        </authorList>
    </citation>
    <scope>NUCLEOTIDE SEQUENCE [LARGE SCALE GENOMIC DNA]</scope>
    <source>
        <strain evidence="4 5">2789STDY5834970</strain>
    </source>
</reference>